<dbReference type="EMBL" id="LR796490">
    <property type="protein sequence ID" value="CAB4147778.1"/>
    <property type="molecule type" value="Genomic_DNA"/>
</dbReference>
<evidence type="ECO:0000313" key="2">
    <source>
        <dbReference type="EMBL" id="CAB4178538.1"/>
    </source>
</evidence>
<name>A0A6J5R384_9CAUD</name>
<gene>
    <name evidence="2" type="ORF">UFOVP1017_45</name>
    <name evidence="3" type="ORF">UFOVP1168_45</name>
    <name evidence="4" type="ORF">UFOVP1617_8</name>
    <name evidence="1" type="ORF">UFOVP511_45</name>
</gene>
<protein>
    <submittedName>
        <fullName evidence="3">Uncharacterized protein</fullName>
    </submittedName>
</protein>
<evidence type="ECO:0000313" key="4">
    <source>
        <dbReference type="EMBL" id="CAB4219559.1"/>
    </source>
</evidence>
<evidence type="ECO:0000313" key="1">
    <source>
        <dbReference type="EMBL" id="CAB4147778.1"/>
    </source>
</evidence>
<dbReference type="EMBL" id="LR797483">
    <property type="protein sequence ID" value="CAB4219559.1"/>
    <property type="molecule type" value="Genomic_DNA"/>
</dbReference>
<accession>A0A6J5R384</accession>
<proteinExistence type="predicted"/>
<evidence type="ECO:0000313" key="3">
    <source>
        <dbReference type="EMBL" id="CAB4188018.1"/>
    </source>
</evidence>
<reference evidence="3" key="1">
    <citation type="submission" date="2020-05" db="EMBL/GenBank/DDBJ databases">
        <authorList>
            <person name="Chiriac C."/>
            <person name="Salcher M."/>
            <person name="Ghai R."/>
            <person name="Kavagutti S V."/>
        </authorList>
    </citation>
    <scope>NUCLEOTIDE SEQUENCE</scope>
</reference>
<sequence length="160" mass="16982">MINLAPQPEFVVEQPVTASRISGRVTQAMRYWLLALADRINGSPSIVATETLTTQSASIVSTNFAILRVQPGVYRVSMAARITRAATTSSSLTVTFGWTSTVACTTSSAAITGNSTATTGSLTYLVRVDEATAITYATTYVSVGAVTMQYQLDVLCEQVV</sequence>
<dbReference type="EMBL" id="LR796968">
    <property type="protein sequence ID" value="CAB4178538.1"/>
    <property type="molecule type" value="Genomic_DNA"/>
</dbReference>
<dbReference type="EMBL" id="LR797116">
    <property type="protein sequence ID" value="CAB4188018.1"/>
    <property type="molecule type" value="Genomic_DNA"/>
</dbReference>
<organism evidence="3">
    <name type="scientific">uncultured Caudovirales phage</name>
    <dbReference type="NCBI Taxonomy" id="2100421"/>
    <lineage>
        <taxon>Viruses</taxon>
        <taxon>Duplodnaviria</taxon>
        <taxon>Heunggongvirae</taxon>
        <taxon>Uroviricota</taxon>
        <taxon>Caudoviricetes</taxon>
        <taxon>Peduoviridae</taxon>
        <taxon>Maltschvirus</taxon>
        <taxon>Maltschvirus maltsch</taxon>
    </lineage>
</organism>